<evidence type="ECO:0000313" key="3">
    <source>
        <dbReference type="Proteomes" id="UP000266841"/>
    </source>
</evidence>
<feature type="region of interest" description="Disordered" evidence="1">
    <location>
        <begin position="119"/>
        <end position="193"/>
    </location>
</feature>
<feature type="compositionally biased region" description="Basic and acidic residues" evidence="1">
    <location>
        <begin position="134"/>
        <end position="148"/>
    </location>
</feature>
<feature type="region of interest" description="Disordered" evidence="1">
    <location>
        <begin position="1"/>
        <end position="41"/>
    </location>
</feature>
<dbReference type="EMBL" id="AGNL01004939">
    <property type="protein sequence ID" value="EJK73022.1"/>
    <property type="molecule type" value="Genomic_DNA"/>
</dbReference>
<accession>K0TMV7</accession>
<feature type="compositionally biased region" description="Basic and acidic residues" evidence="1">
    <location>
        <begin position="484"/>
        <end position="496"/>
    </location>
</feature>
<feature type="compositionally biased region" description="Polar residues" evidence="1">
    <location>
        <begin position="1"/>
        <end position="24"/>
    </location>
</feature>
<feature type="region of interest" description="Disordered" evidence="1">
    <location>
        <begin position="483"/>
        <end position="504"/>
    </location>
</feature>
<gene>
    <name evidence="2" type="ORF">THAOC_05381</name>
</gene>
<comment type="caution">
    <text evidence="2">The sequence shown here is derived from an EMBL/GenBank/DDBJ whole genome shotgun (WGS) entry which is preliminary data.</text>
</comment>
<dbReference type="Proteomes" id="UP000266841">
    <property type="component" value="Unassembled WGS sequence"/>
</dbReference>
<protein>
    <submittedName>
        <fullName evidence="2">Uncharacterized protein</fullName>
    </submittedName>
</protein>
<feature type="region of interest" description="Disordered" evidence="1">
    <location>
        <begin position="357"/>
        <end position="408"/>
    </location>
</feature>
<evidence type="ECO:0000313" key="2">
    <source>
        <dbReference type="EMBL" id="EJK73022.1"/>
    </source>
</evidence>
<dbReference type="AlphaFoldDB" id="K0TMV7"/>
<proteinExistence type="predicted"/>
<name>K0TMV7_THAOC</name>
<feature type="region of interest" description="Disordered" evidence="1">
    <location>
        <begin position="205"/>
        <end position="225"/>
    </location>
</feature>
<feature type="compositionally biased region" description="Basic and acidic residues" evidence="1">
    <location>
        <begin position="180"/>
        <end position="190"/>
    </location>
</feature>
<evidence type="ECO:0000256" key="1">
    <source>
        <dbReference type="SAM" id="MobiDB-lite"/>
    </source>
</evidence>
<keyword evidence="3" id="KW-1185">Reference proteome</keyword>
<sequence length="504" mass="54741">MLSEARTSMVHTESTNQAALSVSRQKGMRPNPASPEYEAQSAGTLNLVQKEGSQDDFISRKHCIWEGLLLAPSDEVTVFRETAATKRGKMSLDFIVRKQKKISPSARHSPRSAVYPIRSIKNEPQMRRNAITENSERITPAERTERAKRPPSVGNAPGLPLQPLEVELDEVPPYDTPPLRPRDPPHEVARRRPLLPREVVRVVRPRPERRQRPDPVESQEVEEGVGRPRKVGTVVLVVDAQDGQAERTRRPGRQVVPPRVPVHLAPAGYARHPARESVVREAARAVRRPVLVGAPQSEARGVVGVPVQPRPSLFAPLPVLLLLVVEPRHGVVERVADDVYGPPDEVRGVRAADLGAPAVRAGDAPRPAEALPEERRGSLDVPAGGTVDAPSPAVGLGQDPRGPGGDRVRPAPAQLGARPRTLFVLPVVVLVVVVPAGSPAVPVPVGGVQPVRPRLAPAVHRRGHAVPAWIRLHPVVRRGGRVRRAPDEEGRERRPAVGEAVCAR</sequence>
<feature type="compositionally biased region" description="Basic and acidic residues" evidence="1">
    <location>
        <begin position="205"/>
        <end position="215"/>
    </location>
</feature>
<reference evidence="2 3" key="1">
    <citation type="journal article" date="2012" name="Genome Biol.">
        <title>Genome and low-iron response of an oceanic diatom adapted to chronic iron limitation.</title>
        <authorList>
            <person name="Lommer M."/>
            <person name="Specht M."/>
            <person name="Roy A.S."/>
            <person name="Kraemer L."/>
            <person name="Andreson R."/>
            <person name="Gutowska M.A."/>
            <person name="Wolf J."/>
            <person name="Bergner S.V."/>
            <person name="Schilhabel M.B."/>
            <person name="Klostermeier U.C."/>
            <person name="Beiko R.G."/>
            <person name="Rosenstiel P."/>
            <person name="Hippler M."/>
            <person name="Laroche J."/>
        </authorList>
    </citation>
    <scope>NUCLEOTIDE SEQUENCE [LARGE SCALE GENOMIC DNA]</scope>
    <source>
        <strain evidence="2 3">CCMP1005</strain>
    </source>
</reference>
<feature type="non-terminal residue" evidence="2">
    <location>
        <position position="504"/>
    </location>
</feature>
<organism evidence="2 3">
    <name type="scientific">Thalassiosira oceanica</name>
    <name type="common">Marine diatom</name>
    <dbReference type="NCBI Taxonomy" id="159749"/>
    <lineage>
        <taxon>Eukaryota</taxon>
        <taxon>Sar</taxon>
        <taxon>Stramenopiles</taxon>
        <taxon>Ochrophyta</taxon>
        <taxon>Bacillariophyta</taxon>
        <taxon>Coscinodiscophyceae</taxon>
        <taxon>Thalassiosirophycidae</taxon>
        <taxon>Thalassiosirales</taxon>
        <taxon>Thalassiosiraceae</taxon>
        <taxon>Thalassiosira</taxon>
    </lineage>
</organism>